<sequence length="108" mass="11261">MTGDRLRTDRIAAVRSTPRVAGYGGTSRITPPLRDPATSPDAGEYRFPQRPARRLAGRADRLLRAAAPDQVGDDVREVVAASPGTAAGPVHGVGIRTDSDGSPEGTLS</sequence>
<evidence type="ECO:0000256" key="1">
    <source>
        <dbReference type="SAM" id="MobiDB-lite"/>
    </source>
</evidence>
<evidence type="ECO:0000313" key="3">
    <source>
        <dbReference type="Proteomes" id="UP001500467"/>
    </source>
</evidence>
<gene>
    <name evidence="2" type="ORF">GCM10009675_16680</name>
</gene>
<keyword evidence="3" id="KW-1185">Reference proteome</keyword>
<reference evidence="2 3" key="1">
    <citation type="journal article" date="2019" name="Int. J. Syst. Evol. Microbiol.">
        <title>The Global Catalogue of Microorganisms (GCM) 10K type strain sequencing project: providing services to taxonomists for standard genome sequencing and annotation.</title>
        <authorList>
            <consortium name="The Broad Institute Genomics Platform"/>
            <consortium name="The Broad Institute Genome Sequencing Center for Infectious Disease"/>
            <person name="Wu L."/>
            <person name="Ma J."/>
        </authorList>
    </citation>
    <scope>NUCLEOTIDE SEQUENCE [LARGE SCALE GENOMIC DNA]</scope>
    <source>
        <strain evidence="2 3">JCM 13022</strain>
    </source>
</reference>
<name>A0ABN1VBL2_9PSEU</name>
<comment type="caution">
    <text evidence="2">The sequence shown here is derived from an EMBL/GenBank/DDBJ whole genome shotgun (WGS) entry which is preliminary data.</text>
</comment>
<feature type="region of interest" description="Disordered" evidence="1">
    <location>
        <begin position="82"/>
        <end position="108"/>
    </location>
</feature>
<evidence type="ECO:0000313" key="2">
    <source>
        <dbReference type="EMBL" id="GAA1200904.1"/>
    </source>
</evidence>
<dbReference type="EMBL" id="BAAALM010000005">
    <property type="protein sequence ID" value="GAA1200904.1"/>
    <property type="molecule type" value="Genomic_DNA"/>
</dbReference>
<proteinExistence type="predicted"/>
<protein>
    <submittedName>
        <fullName evidence="2">Uncharacterized protein</fullName>
    </submittedName>
</protein>
<feature type="region of interest" description="Disordered" evidence="1">
    <location>
        <begin position="19"/>
        <end position="46"/>
    </location>
</feature>
<organism evidence="2 3">
    <name type="scientific">Prauserella alba</name>
    <dbReference type="NCBI Taxonomy" id="176898"/>
    <lineage>
        <taxon>Bacteria</taxon>
        <taxon>Bacillati</taxon>
        <taxon>Actinomycetota</taxon>
        <taxon>Actinomycetes</taxon>
        <taxon>Pseudonocardiales</taxon>
        <taxon>Pseudonocardiaceae</taxon>
        <taxon>Prauserella</taxon>
    </lineage>
</organism>
<accession>A0ABN1VBL2</accession>
<dbReference type="Proteomes" id="UP001500467">
    <property type="component" value="Unassembled WGS sequence"/>
</dbReference>